<comment type="caution">
    <text evidence="1">The sequence shown here is derived from an EMBL/GenBank/DDBJ whole genome shotgun (WGS) entry which is preliminary data.</text>
</comment>
<gene>
    <name evidence="1" type="ORF">PLEPLA_LOCUS44031</name>
</gene>
<reference evidence="1" key="1">
    <citation type="submission" date="2020-03" db="EMBL/GenBank/DDBJ databases">
        <authorList>
            <person name="Weist P."/>
        </authorList>
    </citation>
    <scope>NUCLEOTIDE SEQUENCE</scope>
</reference>
<proteinExistence type="predicted"/>
<name>A0A9N7VV08_PLEPL</name>
<evidence type="ECO:0000313" key="2">
    <source>
        <dbReference type="Proteomes" id="UP001153269"/>
    </source>
</evidence>
<organism evidence="1 2">
    <name type="scientific">Pleuronectes platessa</name>
    <name type="common">European plaice</name>
    <dbReference type="NCBI Taxonomy" id="8262"/>
    <lineage>
        <taxon>Eukaryota</taxon>
        <taxon>Metazoa</taxon>
        <taxon>Chordata</taxon>
        <taxon>Craniata</taxon>
        <taxon>Vertebrata</taxon>
        <taxon>Euteleostomi</taxon>
        <taxon>Actinopterygii</taxon>
        <taxon>Neopterygii</taxon>
        <taxon>Teleostei</taxon>
        <taxon>Neoteleostei</taxon>
        <taxon>Acanthomorphata</taxon>
        <taxon>Carangaria</taxon>
        <taxon>Pleuronectiformes</taxon>
        <taxon>Pleuronectoidei</taxon>
        <taxon>Pleuronectidae</taxon>
        <taxon>Pleuronectes</taxon>
    </lineage>
</organism>
<protein>
    <submittedName>
        <fullName evidence="1">Uncharacterized protein</fullName>
    </submittedName>
</protein>
<evidence type="ECO:0000313" key="1">
    <source>
        <dbReference type="EMBL" id="CAB1456249.1"/>
    </source>
</evidence>
<dbReference type="EMBL" id="CADEAL010004291">
    <property type="protein sequence ID" value="CAB1456249.1"/>
    <property type="molecule type" value="Genomic_DNA"/>
</dbReference>
<keyword evidence="2" id="KW-1185">Reference proteome</keyword>
<sequence length="110" mass="11849">MGGPAVGVFSSEGFVKFIERGLDEDLLMAVPFCKVTHASLLGARRAVTWVQIDGDDWWAAGRHPSGQTWMTEHDCSLGLGCSYPHVTAVSPRVMASSPLQRCLLEGSSTL</sequence>
<dbReference type="Proteomes" id="UP001153269">
    <property type="component" value="Unassembled WGS sequence"/>
</dbReference>
<accession>A0A9N7VV08</accession>
<dbReference type="AlphaFoldDB" id="A0A9N7VV08"/>